<dbReference type="InterPro" id="IPR052021">
    <property type="entry name" value="Type-I_RS_S_subunit"/>
</dbReference>
<dbReference type="InterPro" id="IPR000055">
    <property type="entry name" value="Restrct_endonuc_typeI_TRD"/>
</dbReference>
<name>A0A5J4IXC6_9FLAO</name>
<dbReference type="CDD" id="cd17288">
    <property type="entry name" value="RMtype1_S_LlaAI06ORF1089P_TRD1-CR1_like"/>
    <property type="match status" value="1"/>
</dbReference>
<organism evidence="6 7">
    <name type="scientific">Patiriisocius marinus</name>
    <dbReference type="NCBI Taxonomy" id="1397112"/>
    <lineage>
        <taxon>Bacteria</taxon>
        <taxon>Pseudomonadati</taxon>
        <taxon>Bacteroidota</taxon>
        <taxon>Flavobacteriia</taxon>
        <taxon>Flavobacteriales</taxon>
        <taxon>Flavobacteriaceae</taxon>
        <taxon>Patiriisocius</taxon>
    </lineage>
</organism>
<feature type="coiled-coil region" evidence="4">
    <location>
        <begin position="371"/>
        <end position="398"/>
    </location>
</feature>
<reference evidence="6 7" key="1">
    <citation type="submission" date="2019-08" db="EMBL/GenBank/DDBJ databases">
        <title>Draft genome sequence of Ulvibacter marinus type strain NBRC 109484.</title>
        <authorList>
            <person name="Kawano K."/>
            <person name="Ushijima N."/>
            <person name="Kihara M."/>
            <person name="Itoh H."/>
        </authorList>
    </citation>
    <scope>NUCLEOTIDE SEQUENCE [LARGE SCALE GENOMIC DNA]</scope>
    <source>
        <strain evidence="6 7">NBRC 109484</strain>
    </source>
</reference>
<dbReference type="PANTHER" id="PTHR30408">
    <property type="entry name" value="TYPE-1 RESTRICTION ENZYME ECOKI SPECIFICITY PROTEIN"/>
    <property type="match status" value="1"/>
</dbReference>
<evidence type="ECO:0000256" key="2">
    <source>
        <dbReference type="ARBA" id="ARBA00022747"/>
    </source>
</evidence>
<keyword evidence="2" id="KW-0680">Restriction system</keyword>
<evidence type="ECO:0000256" key="1">
    <source>
        <dbReference type="ARBA" id="ARBA00010923"/>
    </source>
</evidence>
<keyword evidence="3" id="KW-0238">DNA-binding</keyword>
<evidence type="ECO:0000313" key="6">
    <source>
        <dbReference type="EMBL" id="GER59614.1"/>
    </source>
</evidence>
<accession>A0A5J4IXC6</accession>
<sequence length="404" mass="46054">MSSKTYLKPKIKMEEIKNVPEIRFNGFNSEWERKSLSMLANLGSSKRVHREDYVPKGIPFFRGTEISKLGENTINEDLLYISNNLFQKLKNEYGVPQKGDILITAVGTIGNAYLIEKDFDFYFKDGNLIWISNIEINNKYLSTFLKNGIGKKRVLESAIGSNQKALTMDKLGLITIDFPELKEQKAIGTFFQNLDNSIKNHNTQLKKLTNLKKAMLIKMFPQDGVNVPEIRFKGFDGEWEEKSFSNIINLNSGRDYKHLEKGGIPVYGTGGYMLSVNEALSYDENAIGIGRKGTIDKPYILKAPFWTVDTLFYAIPIGNNDLDFINCLFQKTNWKQKDESTGVPSLSKVTINNTCVSIPKENEQKEIGSYFRTLDSLMENHKEQLKKLNQIKKACLSKLFISQD</sequence>
<dbReference type="GO" id="GO:0009307">
    <property type="term" value="P:DNA restriction-modification system"/>
    <property type="evidence" value="ECO:0007669"/>
    <property type="project" value="UniProtKB-KW"/>
</dbReference>
<comment type="similarity">
    <text evidence="1">Belongs to the type-I restriction system S methylase family.</text>
</comment>
<dbReference type="EMBL" id="BKCG01000004">
    <property type="protein sequence ID" value="GER59614.1"/>
    <property type="molecule type" value="Genomic_DNA"/>
</dbReference>
<dbReference type="Proteomes" id="UP000326509">
    <property type="component" value="Unassembled WGS sequence"/>
</dbReference>
<dbReference type="Gene3D" id="1.10.287.1120">
    <property type="entry name" value="Bipartite methylase S protein"/>
    <property type="match status" value="1"/>
</dbReference>
<evidence type="ECO:0000256" key="3">
    <source>
        <dbReference type="ARBA" id="ARBA00023125"/>
    </source>
</evidence>
<evidence type="ECO:0000256" key="4">
    <source>
        <dbReference type="SAM" id="Coils"/>
    </source>
</evidence>
<keyword evidence="4" id="KW-0175">Coiled coil</keyword>
<proteinExistence type="inferred from homology"/>
<dbReference type="Gene3D" id="3.90.220.20">
    <property type="entry name" value="DNA methylase specificity domains"/>
    <property type="match status" value="2"/>
</dbReference>
<evidence type="ECO:0000313" key="7">
    <source>
        <dbReference type="Proteomes" id="UP000326509"/>
    </source>
</evidence>
<feature type="coiled-coil region" evidence="4">
    <location>
        <begin position="191"/>
        <end position="218"/>
    </location>
</feature>
<dbReference type="Pfam" id="PF01420">
    <property type="entry name" value="Methylase_S"/>
    <property type="match status" value="2"/>
</dbReference>
<dbReference type="SUPFAM" id="SSF116734">
    <property type="entry name" value="DNA methylase specificity domain"/>
    <property type="match status" value="2"/>
</dbReference>
<evidence type="ECO:0000259" key="5">
    <source>
        <dbReference type="Pfam" id="PF01420"/>
    </source>
</evidence>
<comment type="caution">
    <text evidence="6">The sequence shown here is derived from an EMBL/GenBank/DDBJ whole genome shotgun (WGS) entry which is preliminary data.</text>
</comment>
<keyword evidence="7" id="KW-1185">Reference proteome</keyword>
<feature type="domain" description="Type I restriction modification DNA specificity" evidence="5">
    <location>
        <begin position="238"/>
        <end position="389"/>
    </location>
</feature>
<dbReference type="GO" id="GO:0003677">
    <property type="term" value="F:DNA binding"/>
    <property type="evidence" value="ECO:0007669"/>
    <property type="project" value="UniProtKB-KW"/>
</dbReference>
<gene>
    <name evidence="6" type="ORF">ULMA_17220</name>
</gene>
<dbReference type="InterPro" id="IPR044946">
    <property type="entry name" value="Restrct_endonuc_typeI_TRD_sf"/>
</dbReference>
<protein>
    <recommendedName>
        <fullName evidence="5">Type I restriction modification DNA specificity domain-containing protein</fullName>
    </recommendedName>
</protein>
<dbReference type="PANTHER" id="PTHR30408:SF12">
    <property type="entry name" value="TYPE I RESTRICTION ENZYME MJAVIII SPECIFICITY SUBUNIT"/>
    <property type="match status" value="1"/>
</dbReference>
<dbReference type="AlphaFoldDB" id="A0A5J4IXC6"/>
<feature type="domain" description="Type I restriction modification DNA specificity" evidence="5">
    <location>
        <begin position="28"/>
        <end position="209"/>
    </location>
</feature>